<dbReference type="RefSeq" id="WP_011075020.1">
    <property type="nucleotide sequence ID" value="NC_004369.1"/>
</dbReference>
<dbReference type="HOGENOM" id="CLU_163212_0_0_11"/>
<dbReference type="KEGG" id="cef:CE0505"/>
<dbReference type="AlphaFoldDB" id="Q8FS92"/>
<dbReference type="eggNOG" id="ENOG5031WQ7">
    <property type="taxonomic scope" value="Bacteria"/>
</dbReference>
<dbReference type="EMBL" id="BA000035">
    <property type="protein sequence ID" value="BAC17315.1"/>
    <property type="molecule type" value="Genomic_DNA"/>
</dbReference>
<reference evidence="1 2" key="1">
    <citation type="journal article" date="2003" name="Genome Res.">
        <title>Comparative complete genome sequence analysis of the amino acid replacements responsible for the thermostability of Corynebacterium efficiens.</title>
        <authorList>
            <person name="Nishio Y."/>
            <person name="Nakamura Y."/>
            <person name="Kawarabayasi Y."/>
            <person name="Usuda Y."/>
            <person name="Kimura E."/>
            <person name="Sugimoto S."/>
            <person name="Matsui K."/>
            <person name="Yamagishi A."/>
            <person name="Kikuchi H."/>
            <person name="Ikeo K."/>
            <person name="Gojobori T."/>
        </authorList>
    </citation>
    <scope>NUCLEOTIDE SEQUENCE [LARGE SCALE GENOMIC DNA]</scope>
    <source>
        <strain evidence="2">DSM 44549 / YS-314 / AJ 12310 / JCM 11189 / NBRC 100395</strain>
    </source>
</reference>
<evidence type="ECO:0000313" key="1">
    <source>
        <dbReference type="EMBL" id="BAC17315.1"/>
    </source>
</evidence>
<organism evidence="1 2">
    <name type="scientific">Corynebacterium efficiens (strain DSM 44549 / YS-314 / AJ 12310 / JCM 11189 / NBRC 100395)</name>
    <dbReference type="NCBI Taxonomy" id="196164"/>
    <lineage>
        <taxon>Bacteria</taxon>
        <taxon>Bacillati</taxon>
        <taxon>Actinomycetota</taxon>
        <taxon>Actinomycetes</taxon>
        <taxon>Mycobacteriales</taxon>
        <taxon>Corynebacteriaceae</taxon>
        <taxon>Corynebacterium</taxon>
    </lineage>
</organism>
<keyword evidence="2" id="KW-1185">Reference proteome</keyword>
<sequence>MPKNYVFLTHFIAEEGDEEHAYRTYRTRVEKLSALEGVEVVSVSQGLRQADKGSVWESLASQFQIEHDGAYPENHILCKVITVVTLDDTADFEQAAEFLIMDDRDADIDRYPSRAEAIEQVLLSEDQ</sequence>
<dbReference type="Proteomes" id="UP000001409">
    <property type="component" value="Chromosome"/>
</dbReference>
<dbReference type="OrthoDB" id="4412143at2"/>
<proteinExistence type="predicted"/>
<accession>Q8FS92</accession>
<evidence type="ECO:0000313" key="2">
    <source>
        <dbReference type="Proteomes" id="UP000001409"/>
    </source>
</evidence>
<name>Q8FS92_COREF</name>
<protein>
    <submittedName>
        <fullName evidence="1">Uncharacterized protein</fullName>
    </submittedName>
</protein>